<sequence length="73" mass="8435">MNGLTNIPFRKCSLISIPIELTHLRYFLVIYTYCTVATCTTSKNTSFKKMKKIDTIYKIDNWRPSKLLGSISI</sequence>
<protein>
    <submittedName>
        <fullName evidence="1">Uncharacterized protein</fullName>
    </submittedName>
</protein>
<organism evidence="1 2">
    <name type="scientific">Onchocerca volvulus</name>
    <dbReference type="NCBI Taxonomy" id="6282"/>
    <lineage>
        <taxon>Eukaryota</taxon>
        <taxon>Metazoa</taxon>
        <taxon>Ecdysozoa</taxon>
        <taxon>Nematoda</taxon>
        <taxon>Chromadorea</taxon>
        <taxon>Rhabditida</taxon>
        <taxon>Spirurina</taxon>
        <taxon>Spiruromorpha</taxon>
        <taxon>Filarioidea</taxon>
        <taxon>Onchocercidae</taxon>
        <taxon>Onchocerca</taxon>
    </lineage>
</organism>
<accession>A0A8R1TM80</accession>
<dbReference type="AlphaFoldDB" id="A0A8R1TM80"/>
<keyword evidence="2" id="KW-1185">Reference proteome</keyword>
<reference evidence="2" key="1">
    <citation type="submission" date="2013-10" db="EMBL/GenBank/DDBJ databases">
        <title>Genome sequencing of Onchocerca volvulus.</title>
        <authorList>
            <person name="Cotton J."/>
            <person name="Tsai J."/>
            <person name="Stanley E."/>
            <person name="Tracey A."/>
            <person name="Holroyd N."/>
            <person name="Lustigman S."/>
            <person name="Berriman M."/>
        </authorList>
    </citation>
    <scope>NUCLEOTIDE SEQUENCE</scope>
</reference>
<dbReference type="EMBL" id="CMVM020000016">
    <property type="status" value="NOT_ANNOTATED_CDS"/>
    <property type="molecule type" value="Genomic_DNA"/>
</dbReference>
<evidence type="ECO:0000313" key="2">
    <source>
        <dbReference type="Proteomes" id="UP000024404"/>
    </source>
</evidence>
<dbReference type="EnsemblMetazoa" id="OVOC11802.1">
    <property type="protein sequence ID" value="OVOC11802.1"/>
    <property type="gene ID" value="WBGene00248611"/>
</dbReference>
<dbReference type="Proteomes" id="UP000024404">
    <property type="component" value="Unassembled WGS sequence"/>
</dbReference>
<evidence type="ECO:0000313" key="1">
    <source>
        <dbReference type="EnsemblMetazoa" id="OVOC11802.1"/>
    </source>
</evidence>
<reference evidence="1" key="2">
    <citation type="submission" date="2022-06" db="UniProtKB">
        <authorList>
            <consortium name="EnsemblMetazoa"/>
        </authorList>
    </citation>
    <scope>IDENTIFICATION</scope>
</reference>
<proteinExistence type="predicted"/>
<name>A0A8R1TM80_ONCVO</name>